<keyword evidence="1" id="KW-0812">Transmembrane</keyword>
<reference evidence="2 3" key="1">
    <citation type="submission" date="2019-05" db="EMBL/GenBank/DDBJ databases">
        <title>Another draft genome of Portunus trituberculatus and its Hox gene families provides insights of decapod evolution.</title>
        <authorList>
            <person name="Jeong J.-H."/>
            <person name="Song I."/>
            <person name="Kim S."/>
            <person name="Choi T."/>
            <person name="Kim D."/>
            <person name="Ryu S."/>
            <person name="Kim W."/>
        </authorList>
    </citation>
    <scope>NUCLEOTIDE SEQUENCE [LARGE SCALE GENOMIC DNA]</scope>
    <source>
        <tissue evidence="2">Muscle</tissue>
    </source>
</reference>
<feature type="transmembrane region" description="Helical" evidence="1">
    <location>
        <begin position="107"/>
        <end position="127"/>
    </location>
</feature>
<evidence type="ECO:0000313" key="2">
    <source>
        <dbReference type="EMBL" id="MPC71172.1"/>
    </source>
</evidence>
<dbReference type="Proteomes" id="UP000324222">
    <property type="component" value="Unassembled WGS sequence"/>
</dbReference>
<evidence type="ECO:0000256" key="1">
    <source>
        <dbReference type="SAM" id="Phobius"/>
    </source>
</evidence>
<sequence length="185" mass="21044">MVLFCYSSLLSPLPGFRYALHYAHLPNCAGLFTSCLVVRQLPIHTCIQTSQTTQKWRQIFVPCRALSAIARVAVRPGHAWGAPLVCSRRREGHAAPLSRVKFRDFPFIISSLLIAPSFFISPNTFFFPSVFLSVCLSVKGYCFFDVFHLLLCFFLFCFCCNGYPSCSLVYCIFLSFVIHTFQRLI</sequence>
<organism evidence="2 3">
    <name type="scientific">Portunus trituberculatus</name>
    <name type="common">Swimming crab</name>
    <name type="synonym">Neptunus trituberculatus</name>
    <dbReference type="NCBI Taxonomy" id="210409"/>
    <lineage>
        <taxon>Eukaryota</taxon>
        <taxon>Metazoa</taxon>
        <taxon>Ecdysozoa</taxon>
        <taxon>Arthropoda</taxon>
        <taxon>Crustacea</taxon>
        <taxon>Multicrustacea</taxon>
        <taxon>Malacostraca</taxon>
        <taxon>Eumalacostraca</taxon>
        <taxon>Eucarida</taxon>
        <taxon>Decapoda</taxon>
        <taxon>Pleocyemata</taxon>
        <taxon>Brachyura</taxon>
        <taxon>Eubrachyura</taxon>
        <taxon>Portunoidea</taxon>
        <taxon>Portunidae</taxon>
        <taxon>Portuninae</taxon>
        <taxon>Portunus</taxon>
    </lineage>
</organism>
<gene>
    <name evidence="2" type="ORF">E2C01_065442</name>
</gene>
<feature type="transmembrane region" description="Helical" evidence="1">
    <location>
        <begin position="147"/>
        <end position="178"/>
    </location>
</feature>
<protein>
    <submittedName>
        <fullName evidence="2">Uncharacterized protein</fullName>
    </submittedName>
</protein>
<keyword evidence="1" id="KW-0472">Membrane</keyword>
<name>A0A5B7HIU9_PORTR</name>
<proteinExistence type="predicted"/>
<keyword evidence="3" id="KW-1185">Reference proteome</keyword>
<comment type="caution">
    <text evidence="2">The sequence shown here is derived from an EMBL/GenBank/DDBJ whole genome shotgun (WGS) entry which is preliminary data.</text>
</comment>
<keyword evidence="1" id="KW-1133">Transmembrane helix</keyword>
<dbReference type="AlphaFoldDB" id="A0A5B7HIU9"/>
<accession>A0A5B7HIU9</accession>
<dbReference type="EMBL" id="VSRR010032448">
    <property type="protein sequence ID" value="MPC71172.1"/>
    <property type="molecule type" value="Genomic_DNA"/>
</dbReference>
<evidence type="ECO:0000313" key="3">
    <source>
        <dbReference type="Proteomes" id="UP000324222"/>
    </source>
</evidence>